<feature type="region of interest" description="Disordered" evidence="1">
    <location>
        <begin position="13"/>
        <end position="61"/>
    </location>
</feature>
<evidence type="ECO:0000256" key="1">
    <source>
        <dbReference type="SAM" id="MobiDB-lite"/>
    </source>
</evidence>
<dbReference type="EMBL" id="CAMGYJ010000005">
    <property type="protein sequence ID" value="CAI0414452.1"/>
    <property type="molecule type" value="Genomic_DNA"/>
</dbReference>
<protein>
    <submittedName>
        <fullName evidence="2">Uncharacterized protein</fullName>
    </submittedName>
</protein>
<dbReference type="Proteomes" id="UP001154282">
    <property type="component" value="Unassembled WGS sequence"/>
</dbReference>
<evidence type="ECO:0000313" key="3">
    <source>
        <dbReference type="Proteomes" id="UP001154282"/>
    </source>
</evidence>
<dbReference type="AlphaFoldDB" id="A0AAV0JYC0"/>
<evidence type="ECO:0000313" key="2">
    <source>
        <dbReference type="EMBL" id="CAI0414452.1"/>
    </source>
</evidence>
<keyword evidence="3" id="KW-1185">Reference proteome</keyword>
<feature type="compositionally biased region" description="Basic and acidic residues" evidence="1">
    <location>
        <begin position="13"/>
        <end position="22"/>
    </location>
</feature>
<accession>A0AAV0JYC0</accession>
<name>A0AAV0JYC0_9ROSI</name>
<reference evidence="2" key="1">
    <citation type="submission" date="2022-08" db="EMBL/GenBank/DDBJ databases">
        <authorList>
            <person name="Gutierrez-Valencia J."/>
        </authorList>
    </citation>
    <scope>NUCLEOTIDE SEQUENCE</scope>
</reference>
<comment type="caution">
    <text evidence="2">The sequence shown here is derived from an EMBL/GenBank/DDBJ whole genome shotgun (WGS) entry which is preliminary data.</text>
</comment>
<feature type="compositionally biased region" description="Basic residues" evidence="1">
    <location>
        <begin position="23"/>
        <end position="36"/>
    </location>
</feature>
<organism evidence="2 3">
    <name type="scientific">Linum tenue</name>
    <dbReference type="NCBI Taxonomy" id="586396"/>
    <lineage>
        <taxon>Eukaryota</taxon>
        <taxon>Viridiplantae</taxon>
        <taxon>Streptophyta</taxon>
        <taxon>Embryophyta</taxon>
        <taxon>Tracheophyta</taxon>
        <taxon>Spermatophyta</taxon>
        <taxon>Magnoliopsida</taxon>
        <taxon>eudicotyledons</taxon>
        <taxon>Gunneridae</taxon>
        <taxon>Pentapetalae</taxon>
        <taxon>rosids</taxon>
        <taxon>fabids</taxon>
        <taxon>Malpighiales</taxon>
        <taxon>Linaceae</taxon>
        <taxon>Linum</taxon>
    </lineage>
</organism>
<sequence length="107" mass="12183">MWGYIDDGDVHHVDEVAGDERQRMHHLRPKRRRRVPGRQLPEEGRAGGLPHGPQGQSRLHDTQDGFLLVPVFVEEVEGLPMRRGDGVVCCREEEIIRDDGFVLRGPV</sequence>
<proteinExistence type="predicted"/>
<gene>
    <name evidence="2" type="ORF">LITE_LOCUS16293</name>
</gene>